<feature type="binding site" evidence="10 13">
    <location>
        <position position="35"/>
    </location>
    <ligand>
        <name>a divalent metal cation</name>
        <dbReference type="ChEBI" id="CHEBI:60240"/>
    </ligand>
</feature>
<evidence type="ECO:0000256" key="3">
    <source>
        <dbReference type="ARBA" id="ARBA00001941"/>
    </source>
</evidence>
<dbReference type="OrthoDB" id="1645589at2"/>
<keyword evidence="13" id="KW-0862">Zinc</keyword>
<feature type="binding site" evidence="10">
    <location>
        <begin position="175"/>
        <end position="177"/>
    </location>
    <ligand>
        <name>substrate</name>
    </ligand>
</feature>
<evidence type="ECO:0000256" key="14">
    <source>
        <dbReference type="PIRSR" id="PIRSR001461-3"/>
    </source>
</evidence>
<evidence type="ECO:0000256" key="12">
    <source>
        <dbReference type="PIRSR" id="PIRSR001461-1"/>
    </source>
</evidence>
<feature type="binding site" evidence="10 14">
    <location>
        <position position="66"/>
    </location>
    <ligand>
        <name>substrate</name>
    </ligand>
</feature>
<dbReference type="InterPro" id="IPR000056">
    <property type="entry name" value="Ribul_P_3_epim-like"/>
</dbReference>
<comment type="function">
    <text evidence="10">Catalyzes the reversible epimerization of D-ribulose 5-phosphate to D-xylulose 5-phosphate.</text>
</comment>
<keyword evidence="13" id="KW-0170">Cobalt</keyword>
<comment type="cofactor">
    <cofactor evidence="2">
        <name>Mn(2+)</name>
        <dbReference type="ChEBI" id="CHEBI:29035"/>
    </cofactor>
</comment>
<feature type="binding site" evidence="10 13">
    <location>
        <position position="66"/>
    </location>
    <ligand>
        <name>a divalent metal cation</name>
        <dbReference type="ChEBI" id="CHEBI:60240"/>
    </ligand>
</feature>
<evidence type="ECO:0000313" key="15">
    <source>
        <dbReference type="EMBL" id="TDG35738.1"/>
    </source>
</evidence>
<comment type="catalytic activity">
    <reaction evidence="1 10 11">
        <text>D-ribulose 5-phosphate = D-xylulose 5-phosphate</text>
        <dbReference type="Rhea" id="RHEA:13677"/>
        <dbReference type="ChEBI" id="CHEBI:57737"/>
        <dbReference type="ChEBI" id="CHEBI:58121"/>
        <dbReference type="EC" id="5.1.3.1"/>
    </reaction>
</comment>
<evidence type="ECO:0000256" key="4">
    <source>
        <dbReference type="ARBA" id="ARBA00001947"/>
    </source>
</evidence>
<dbReference type="PROSITE" id="PS01086">
    <property type="entry name" value="RIBUL_P_3_EPIMER_2"/>
    <property type="match status" value="1"/>
</dbReference>
<dbReference type="GO" id="GO:0019323">
    <property type="term" value="P:pentose catabolic process"/>
    <property type="evidence" value="ECO:0007669"/>
    <property type="project" value="UniProtKB-UniRule"/>
</dbReference>
<evidence type="ECO:0000256" key="9">
    <source>
        <dbReference type="ARBA" id="ARBA00023235"/>
    </source>
</evidence>
<feature type="binding site" evidence="10 13">
    <location>
        <position position="33"/>
    </location>
    <ligand>
        <name>a divalent metal cation</name>
        <dbReference type="ChEBI" id="CHEBI:60240"/>
    </ligand>
</feature>
<dbReference type="Pfam" id="PF00834">
    <property type="entry name" value="Ribul_P_3_epim"/>
    <property type="match status" value="1"/>
</dbReference>
<accession>A0A4R5MJK7</accession>
<dbReference type="Gene3D" id="3.20.20.70">
    <property type="entry name" value="Aldolase class I"/>
    <property type="match status" value="1"/>
</dbReference>
<dbReference type="FunFam" id="3.20.20.70:FF:000004">
    <property type="entry name" value="Ribulose-phosphate 3-epimerase"/>
    <property type="match status" value="1"/>
</dbReference>
<feature type="binding site" evidence="10 14">
    <location>
        <begin position="142"/>
        <end position="145"/>
    </location>
    <ligand>
        <name>substrate</name>
    </ligand>
</feature>
<comment type="cofactor">
    <cofactor evidence="4">
        <name>Zn(2+)</name>
        <dbReference type="ChEBI" id="CHEBI:29105"/>
    </cofactor>
</comment>
<reference evidence="15 16" key="1">
    <citation type="submission" date="2019-02" db="EMBL/GenBank/DDBJ databases">
        <title>Pedobacter sp. nov., a novel speices isolated from soil of pinguins habitat in Antarcitica.</title>
        <authorList>
            <person name="He R.-H."/>
        </authorList>
    </citation>
    <scope>NUCLEOTIDE SEQUENCE [LARGE SCALE GENOMIC DNA]</scope>
    <source>
        <strain evidence="15 16">E01020</strain>
    </source>
</reference>
<dbReference type="NCBIfam" id="NF004076">
    <property type="entry name" value="PRK05581.1-4"/>
    <property type="match status" value="1"/>
</dbReference>
<dbReference type="PIRSF" id="PIRSF001461">
    <property type="entry name" value="RPE"/>
    <property type="match status" value="1"/>
</dbReference>
<dbReference type="RefSeq" id="WP_133262960.1">
    <property type="nucleotide sequence ID" value="NZ_SJCY01000008.1"/>
</dbReference>
<name>A0A4R5MJK7_9SPHI</name>
<feature type="active site" description="Proton donor" evidence="10 12">
    <location>
        <position position="175"/>
    </location>
</feature>
<comment type="cofactor">
    <cofactor evidence="5">
        <name>Fe(2+)</name>
        <dbReference type="ChEBI" id="CHEBI:29033"/>
    </cofactor>
</comment>
<comment type="similarity">
    <text evidence="6 10 11">Belongs to the ribulose-phosphate 3-epimerase family.</text>
</comment>
<comment type="cofactor">
    <cofactor evidence="3">
        <name>Co(2+)</name>
        <dbReference type="ChEBI" id="CHEBI:48828"/>
    </cofactor>
</comment>
<dbReference type="InterPro" id="IPR026019">
    <property type="entry name" value="Ribul_P_3_epim"/>
</dbReference>
<dbReference type="GO" id="GO:0005737">
    <property type="term" value="C:cytoplasm"/>
    <property type="evidence" value="ECO:0007669"/>
    <property type="project" value="UniProtKB-ARBA"/>
</dbReference>
<comment type="caution">
    <text evidence="15">The sequence shown here is derived from an EMBL/GenBank/DDBJ whole genome shotgun (WGS) entry which is preliminary data.</text>
</comment>
<dbReference type="InterPro" id="IPR013785">
    <property type="entry name" value="Aldolase_TIM"/>
</dbReference>
<comment type="pathway">
    <text evidence="10">Carbohydrate degradation.</text>
</comment>
<evidence type="ECO:0000256" key="10">
    <source>
        <dbReference type="HAMAP-Rule" id="MF_02227"/>
    </source>
</evidence>
<dbReference type="NCBIfam" id="TIGR01163">
    <property type="entry name" value="rpe"/>
    <property type="match status" value="1"/>
</dbReference>
<evidence type="ECO:0000256" key="13">
    <source>
        <dbReference type="PIRSR" id="PIRSR001461-2"/>
    </source>
</evidence>
<dbReference type="HAMAP" id="MF_02227">
    <property type="entry name" value="RPE"/>
    <property type="match status" value="1"/>
</dbReference>
<dbReference type="AlphaFoldDB" id="A0A4R5MJK7"/>
<dbReference type="SUPFAM" id="SSF51366">
    <property type="entry name" value="Ribulose-phoshate binding barrel"/>
    <property type="match status" value="1"/>
</dbReference>
<sequence length="223" mass="24346">MKHIIAPSILSADFGNLQRDIEMINQSEADWFHFDVMDGVFVPNISFGFPIMKAVKKHATKPIDVHLMIVEPDKYIEEFADAGADSITVHYEACTHLHRTIQLIKASGCKAGVALNPHTPVILLQDVIADLDLVLIMSVNPGFGGQIFIQNTYKKIEDLKRLIQGVNEDLIIQVDGGIGLQNITKLANAGVNSFVAGNAVFSADNPTETIADMKSLTNSSFSI</sequence>
<comment type="cofactor">
    <cofactor evidence="10 13">
        <name>a divalent metal cation</name>
        <dbReference type="ChEBI" id="CHEBI:60240"/>
    </cofactor>
    <text evidence="10 13">Binds 1 divalent metal cation per subunit.</text>
</comment>
<dbReference type="GO" id="GO:0006098">
    <property type="term" value="P:pentose-phosphate shunt"/>
    <property type="evidence" value="ECO:0007669"/>
    <property type="project" value="UniProtKB-UniRule"/>
</dbReference>
<keyword evidence="8 10" id="KW-0479">Metal-binding</keyword>
<keyword evidence="10 11" id="KW-0119">Carbohydrate metabolism</keyword>
<keyword evidence="16" id="KW-1185">Reference proteome</keyword>
<keyword evidence="13" id="KW-0464">Manganese</keyword>
<evidence type="ECO:0000256" key="8">
    <source>
        <dbReference type="ARBA" id="ARBA00022723"/>
    </source>
</evidence>
<dbReference type="PROSITE" id="PS01085">
    <property type="entry name" value="RIBUL_P_3_EPIMER_1"/>
    <property type="match status" value="1"/>
</dbReference>
<evidence type="ECO:0000313" key="16">
    <source>
        <dbReference type="Proteomes" id="UP000295668"/>
    </source>
</evidence>
<evidence type="ECO:0000256" key="11">
    <source>
        <dbReference type="PIRNR" id="PIRNR001461"/>
    </source>
</evidence>
<protein>
    <recommendedName>
        <fullName evidence="7 10">Ribulose-phosphate 3-epimerase</fullName>
        <ecNumber evidence="7 10">5.1.3.1</ecNumber>
    </recommendedName>
</protein>
<organism evidence="15 16">
    <name type="scientific">Pedobacter changchengzhani</name>
    <dbReference type="NCBI Taxonomy" id="2529274"/>
    <lineage>
        <taxon>Bacteria</taxon>
        <taxon>Pseudomonadati</taxon>
        <taxon>Bacteroidota</taxon>
        <taxon>Sphingobacteriia</taxon>
        <taxon>Sphingobacteriales</taxon>
        <taxon>Sphingobacteriaceae</taxon>
        <taxon>Pedobacter</taxon>
    </lineage>
</organism>
<dbReference type="Proteomes" id="UP000295668">
    <property type="component" value="Unassembled WGS sequence"/>
</dbReference>
<evidence type="ECO:0000256" key="7">
    <source>
        <dbReference type="ARBA" id="ARBA00013188"/>
    </source>
</evidence>
<feature type="binding site" evidence="10 13">
    <location>
        <position position="175"/>
    </location>
    <ligand>
        <name>a divalent metal cation</name>
        <dbReference type="ChEBI" id="CHEBI:60240"/>
    </ligand>
</feature>
<evidence type="ECO:0000256" key="5">
    <source>
        <dbReference type="ARBA" id="ARBA00001954"/>
    </source>
</evidence>
<keyword evidence="9 10" id="KW-0413">Isomerase</keyword>
<dbReference type="EMBL" id="SJCY01000008">
    <property type="protein sequence ID" value="TDG35738.1"/>
    <property type="molecule type" value="Genomic_DNA"/>
</dbReference>
<evidence type="ECO:0000256" key="2">
    <source>
        <dbReference type="ARBA" id="ARBA00001936"/>
    </source>
</evidence>
<feature type="binding site" evidence="10 14">
    <location>
        <position position="8"/>
    </location>
    <ligand>
        <name>substrate</name>
    </ligand>
</feature>
<dbReference type="GO" id="GO:0004750">
    <property type="term" value="F:D-ribulose-phosphate 3-epimerase activity"/>
    <property type="evidence" value="ECO:0007669"/>
    <property type="project" value="UniProtKB-UniRule"/>
</dbReference>
<dbReference type="EC" id="5.1.3.1" evidence="7 10"/>
<dbReference type="InterPro" id="IPR011060">
    <property type="entry name" value="RibuloseP-bd_barrel"/>
</dbReference>
<proteinExistence type="inferred from homology"/>
<evidence type="ECO:0000256" key="1">
    <source>
        <dbReference type="ARBA" id="ARBA00001782"/>
    </source>
</evidence>
<dbReference type="CDD" id="cd00429">
    <property type="entry name" value="RPE"/>
    <property type="match status" value="1"/>
</dbReference>
<feature type="binding site" evidence="14">
    <location>
        <position position="177"/>
    </location>
    <ligand>
        <name>substrate</name>
    </ligand>
</feature>
<comment type="caution">
    <text evidence="10">Lacks conserved residue(s) required for the propagation of feature annotation.</text>
</comment>
<gene>
    <name evidence="10" type="primary">rpe</name>
    <name evidence="15" type="ORF">EZJ43_11995</name>
</gene>
<feature type="active site" description="Proton acceptor" evidence="10 12">
    <location>
        <position position="35"/>
    </location>
</feature>
<dbReference type="PANTHER" id="PTHR11749">
    <property type="entry name" value="RIBULOSE-5-PHOSPHATE-3-EPIMERASE"/>
    <property type="match status" value="1"/>
</dbReference>
<evidence type="ECO:0000256" key="6">
    <source>
        <dbReference type="ARBA" id="ARBA00009541"/>
    </source>
</evidence>
<dbReference type="GO" id="GO:0046872">
    <property type="term" value="F:metal ion binding"/>
    <property type="evidence" value="ECO:0007669"/>
    <property type="project" value="UniProtKB-UniRule"/>
</dbReference>